<organism evidence="2 3">
    <name type="scientific">Aeromicrobium ginsengisoli</name>
    <dbReference type="NCBI Taxonomy" id="363867"/>
    <lineage>
        <taxon>Bacteria</taxon>
        <taxon>Bacillati</taxon>
        <taxon>Actinomycetota</taxon>
        <taxon>Actinomycetes</taxon>
        <taxon>Propionibacteriales</taxon>
        <taxon>Nocardioidaceae</taxon>
        <taxon>Aeromicrobium</taxon>
    </lineage>
</organism>
<accession>A0A5M4FAV4</accession>
<reference evidence="2" key="1">
    <citation type="submission" date="2019-09" db="EMBL/GenBank/DDBJ databases">
        <authorList>
            <person name="Li J."/>
        </authorList>
    </citation>
    <scope>NUCLEOTIDE SEQUENCE [LARGE SCALE GENOMIC DNA]</scope>
    <source>
        <strain evidence="2">JCM 14732</strain>
    </source>
</reference>
<feature type="region of interest" description="Disordered" evidence="1">
    <location>
        <begin position="162"/>
        <end position="184"/>
    </location>
</feature>
<evidence type="ECO:0000256" key="1">
    <source>
        <dbReference type="SAM" id="MobiDB-lite"/>
    </source>
</evidence>
<evidence type="ECO:0008006" key="4">
    <source>
        <dbReference type="Google" id="ProtNLM"/>
    </source>
</evidence>
<evidence type="ECO:0000313" key="3">
    <source>
        <dbReference type="Proteomes" id="UP000380867"/>
    </source>
</evidence>
<dbReference type="OrthoDB" id="5241234at2"/>
<keyword evidence="3" id="KW-1185">Reference proteome</keyword>
<dbReference type="Proteomes" id="UP000380867">
    <property type="component" value="Unassembled WGS sequence"/>
</dbReference>
<dbReference type="RefSeq" id="WP_149690139.1">
    <property type="nucleotide sequence ID" value="NZ_SDPQ02000003.1"/>
</dbReference>
<gene>
    <name evidence="2" type="ORF">ESP70_015060</name>
</gene>
<name>A0A5M4FAV4_9ACTN</name>
<dbReference type="AlphaFoldDB" id="A0A5M4FAV4"/>
<dbReference type="EMBL" id="SDPQ02000003">
    <property type="protein sequence ID" value="KAA1395474.1"/>
    <property type="molecule type" value="Genomic_DNA"/>
</dbReference>
<sequence>MTQTLVERVTGQQFAEDTNVEVHLVMDAETFTGQDTGEPVDLTGYGPISPSVADDIIAGAPNAWIRRLLVDPVDGTLIVREPRRRHFDTTTASHIRARDQRCRQPGCDLKIRHHDHIHAHIDGGESTVANGQGLCTRSHTLKHVPGWTVTAQGRDTIWQTPTGHTYISKPPPLLPKDQPHHLRQ</sequence>
<proteinExistence type="predicted"/>
<comment type="caution">
    <text evidence="2">The sequence shown here is derived from an EMBL/GenBank/DDBJ whole genome shotgun (WGS) entry which is preliminary data.</text>
</comment>
<evidence type="ECO:0000313" key="2">
    <source>
        <dbReference type="EMBL" id="KAA1395474.1"/>
    </source>
</evidence>
<protein>
    <recommendedName>
        <fullName evidence="4">DUF222 domain-containing protein</fullName>
    </recommendedName>
</protein>